<gene>
    <name evidence="1" type="ORF">EQU50_05865</name>
</gene>
<evidence type="ECO:0000313" key="1">
    <source>
        <dbReference type="EMBL" id="RZI45956.1"/>
    </source>
</evidence>
<keyword evidence="2" id="KW-1185">Reference proteome</keyword>
<dbReference type="Proteomes" id="UP000293550">
    <property type="component" value="Unassembled WGS sequence"/>
</dbReference>
<protein>
    <submittedName>
        <fullName evidence="1">Uncharacterized protein</fullName>
    </submittedName>
</protein>
<dbReference type="AlphaFoldDB" id="A0A4Q7DMD1"/>
<dbReference type="EMBL" id="SCFB01000006">
    <property type="protein sequence ID" value="RZI45956.1"/>
    <property type="molecule type" value="Genomic_DNA"/>
</dbReference>
<proteinExistence type="predicted"/>
<comment type="caution">
    <text evidence="1">The sequence shown here is derived from an EMBL/GenBank/DDBJ whole genome shotgun (WGS) entry which is preliminary data.</text>
</comment>
<sequence>MKKYLLYIMVLLVGTVGGVYAGPYDKPDNMSCMDHLEGLERKRFELLKELTDKLKDQSSASAFASSGASAYDPHSASAAAAPCSASAAAAAAPYDDGDELSKITLEISQTIGGKYGLSDREATPAEREKILKSIYRTRQLKIDNPQWRDIYISYRYSLPGLSNSSSLMEIAAHLKIGLETLKSHLVAVDFADCACFSLAGRPSVTISSLGVEALVDNMMSLQQISYYDKAGILKRLAVLPDPQKKTLIEELEKIAKAEGKIEPVLAKIRDAENRHTFNYFLTMRNYGLSSGWHHSSSSSYNPRQISLQIRARLKIGNAEQYWNLISALEGDSEDEVLKFMDVIVDSSNPEPDLLVACLRVNRDKHLSKSNSWTSDVCQKIIRHPDVDSGALIYVADILEELGVNPNLELDAWERFLQFDGSSSMSLNKAASAFDRLNRTDLAQKARDEMDKRLAADRAHDESND</sequence>
<name>A0A4Q7DMD1_9PROT</name>
<evidence type="ECO:0000313" key="2">
    <source>
        <dbReference type="Proteomes" id="UP000293550"/>
    </source>
</evidence>
<dbReference type="RefSeq" id="WP_130154204.1">
    <property type="nucleotide sequence ID" value="NZ_SCFB01000006.1"/>
</dbReference>
<accession>A0A4Q7DMD1</accession>
<reference evidence="1 2" key="1">
    <citation type="submission" date="2018-10" db="EMBL/GenBank/DDBJ databases">
        <title>An updated phylogeny of the Alphaproteobacteria reveals that the parasitic Rickettsiales and Holosporales have independent origins.</title>
        <authorList>
            <person name="Munoz-Gomez S.A."/>
            <person name="Hess S."/>
            <person name="Burger G."/>
            <person name="Lang B.F."/>
            <person name="Susko E."/>
            <person name="Slamovits C.H."/>
            <person name="Roger A.J."/>
        </authorList>
    </citation>
    <scope>NUCLEOTIDE SEQUENCE [LARGE SCALE GENOMIC DNA]</scope>
    <source>
        <strain evidence="1">HOLO01</strain>
    </source>
</reference>
<organism evidence="1 2">
    <name type="scientific">Candidatus Finniella inopinata</name>
    <dbReference type="NCBI Taxonomy" id="1696036"/>
    <lineage>
        <taxon>Bacteria</taxon>
        <taxon>Pseudomonadati</taxon>
        <taxon>Pseudomonadota</taxon>
        <taxon>Alphaproteobacteria</taxon>
        <taxon>Holosporales</taxon>
        <taxon>Candidatus Paracaedibacteraceae</taxon>
        <taxon>Candidatus Finniella</taxon>
    </lineage>
</organism>